<proteinExistence type="predicted"/>
<gene>
    <name evidence="2" type="ORF">rosag_20260</name>
</gene>
<name>A0AA37VAJ8_9BACT</name>
<keyword evidence="3" id="KW-1185">Reference proteome</keyword>
<feature type="region of interest" description="Disordered" evidence="1">
    <location>
        <begin position="77"/>
        <end position="121"/>
    </location>
</feature>
<dbReference type="Proteomes" id="UP001161325">
    <property type="component" value="Unassembled WGS sequence"/>
</dbReference>
<reference evidence="2" key="1">
    <citation type="submission" date="2022-08" db="EMBL/GenBank/DDBJ databases">
        <title>Draft genome sequencing of Roseisolibacter agri AW1220.</title>
        <authorList>
            <person name="Tobiishi Y."/>
            <person name="Tonouchi A."/>
        </authorList>
    </citation>
    <scope>NUCLEOTIDE SEQUENCE</scope>
    <source>
        <strain evidence="2">AW1220</strain>
    </source>
</reference>
<dbReference type="EMBL" id="BRXS01000003">
    <property type="protein sequence ID" value="GLC25513.1"/>
    <property type="molecule type" value="Genomic_DNA"/>
</dbReference>
<protein>
    <submittedName>
        <fullName evidence="2">Uncharacterized protein</fullName>
    </submittedName>
</protein>
<evidence type="ECO:0000313" key="2">
    <source>
        <dbReference type="EMBL" id="GLC25513.1"/>
    </source>
</evidence>
<feature type="compositionally biased region" description="Basic and acidic residues" evidence="1">
    <location>
        <begin position="87"/>
        <end position="108"/>
    </location>
</feature>
<accession>A0AA37VAJ8</accession>
<comment type="caution">
    <text evidence="2">The sequence shown here is derived from an EMBL/GenBank/DDBJ whole genome shotgun (WGS) entry which is preliminary data.</text>
</comment>
<evidence type="ECO:0000256" key="1">
    <source>
        <dbReference type="SAM" id="MobiDB-lite"/>
    </source>
</evidence>
<feature type="region of interest" description="Disordered" evidence="1">
    <location>
        <begin position="1"/>
        <end position="25"/>
    </location>
</feature>
<sequence>MPAAAQHPAEDPAQAATAEDAGERVRALGLARPRRHAAEHHRKRRLDGLLRGGGVGAHLLADLLDLLRPELLMDEVEKAHGTTPDRMGSDRAARDRGRGPPLREEARRRAQRPVTANSESTSVWLLSETREPPRWMNCCM</sequence>
<dbReference type="AlphaFoldDB" id="A0AA37VAJ8"/>
<organism evidence="2 3">
    <name type="scientific">Roseisolibacter agri</name>
    <dbReference type="NCBI Taxonomy" id="2014610"/>
    <lineage>
        <taxon>Bacteria</taxon>
        <taxon>Pseudomonadati</taxon>
        <taxon>Gemmatimonadota</taxon>
        <taxon>Gemmatimonadia</taxon>
        <taxon>Gemmatimonadales</taxon>
        <taxon>Gemmatimonadaceae</taxon>
        <taxon>Roseisolibacter</taxon>
    </lineage>
</organism>
<evidence type="ECO:0000313" key="3">
    <source>
        <dbReference type="Proteomes" id="UP001161325"/>
    </source>
</evidence>